<feature type="compositionally biased region" description="Basic residues" evidence="1">
    <location>
        <begin position="104"/>
        <end position="114"/>
    </location>
</feature>
<evidence type="ECO:0000313" key="2">
    <source>
        <dbReference type="Proteomes" id="UP001652663"/>
    </source>
</evidence>
<dbReference type="RefSeq" id="XP_070654704.1">
    <property type="nucleotide sequence ID" value="XM_070798603.1"/>
</dbReference>
<reference evidence="3" key="1">
    <citation type="submission" date="2025-08" db="UniProtKB">
        <authorList>
            <consortium name="RefSeq"/>
        </authorList>
    </citation>
    <scope>IDENTIFICATION</scope>
    <source>
        <tissue evidence="3">Blood</tissue>
    </source>
</reference>
<feature type="region of interest" description="Disordered" evidence="1">
    <location>
        <begin position="1"/>
        <end position="74"/>
    </location>
</feature>
<sequence length="294" mass="31438">MGGAAEKWRPGRGRRPGWGTHAGGVDGGASCGRGPGGSGGPGSGGRAAAAAPRAPPGTSGLGLRLRDSDASRSSLRLCSNSSWRRCRRRCCSCCHNPRPGPGRRQQRTRPRPQLHPRGGVARPRRARRAGRQRGHSSQARARRSRPHRRHPRAAAATADSALTLIPRGAPAPGGASLPTPSPSHWGSWPGRPPPRRPCFVWWPRHHRCPGTSQIRGEARRPVAPNSEKEPPREATGCRPVPALLGRASLARQPRGALENPLVPRPATLGMPPLRKIWSNKDGTAQGTIWFKGDS</sequence>
<feature type="compositionally biased region" description="Basic residues" evidence="1">
    <location>
        <begin position="122"/>
        <end position="152"/>
    </location>
</feature>
<feature type="region of interest" description="Disordered" evidence="1">
    <location>
        <begin position="95"/>
        <end position="190"/>
    </location>
</feature>
<dbReference type="GeneID" id="139185764"/>
<feature type="compositionally biased region" description="Gly residues" evidence="1">
    <location>
        <begin position="20"/>
        <end position="45"/>
    </location>
</feature>
<proteinExistence type="predicted"/>
<evidence type="ECO:0008006" key="4">
    <source>
        <dbReference type="Google" id="ProtNLM"/>
    </source>
</evidence>
<accession>A0ABM4T3T1</accession>
<protein>
    <recommendedName>
        <fullName evidence="4">Translation initiation factor IF-2-like</fullName>
    </recommendedName>
</protein>
<organism evidence="2 3">
    <name type="scientific">Bos indicus</name>
    <name type="common">Zebu</name>
    <dbReference type="NCBI Taxonomy" id="9915"/>
    <lineage>
        <taxon>Eukaryota</taxon>
        <taxon>Metazoa</taxon>
        <taxon>Chordata</taxon>
        <taxon>Craniata</taxon>
        <taxon>Vertebrata</taxon>
        <taxon>Euteleostomi</taxon>
        <taxon>Mammalia</taxon>
        <taxon>Eutheria</taxon>
        <taxon>Laurasiatheria</taxon>
        <taxon>Artiodactyla</taxon>
        <taxon>Ruminantia</taxon>
        <taxon>Pecora</taxon>
        <taxon>Bovidae</taxon>
        <taxon>Bovinae</taxon>
        <taxon>Bos</taxon>
    </lineage>
</organism>
<evidence type="ECO:0000313" key="3">
    <source>
        <dbReference type="RefSeq" id="XP_070654704.1"/>
    </source>
</evidence>
<evidence type="ECO:0000256" key="1">
    <source>
        <dbReference type="SAM" id="MobiDB-lite"/>
    </source>
</evidence>
<name>A0ABM4T3T1_BOSIN</name>
<gene>
    <name evidence="3" type="primary">LOC139185764</name>
</gene>
<dbReference type="Proteomes" id="UP001652663">
    <property type="component" value="Chromosome 11"/>
</dbReference>
<feature type="compositionally biased region" description="Basic and acidic residues" evidence="1">
    <location>
        <begin position="216"/>
        <end position="232"/>
    </location>
</feature>
<keyword evidence="2" id="KW-1185">Reference proteome</keyword>
<feature type="region of interest" description="Disordered" evidence="1">
    <location>
        <begin position="210"/>
        <end position="238"/>
    </location>
</feature>